<dbReference type="EMBL" id="LN649231">
    <property type="protein sequence ID" value="CEI69765.1"/>
    <property type="molecule type" value="Genomic_DNA"/>
</dbReference>
<name>A0A2L2U459_9HYPO</name>
<dbReference type="Proteomes" id="UP000245910">
    <property type="component" value="Chromosome III"/>
</dbReference>
<proteinExistence type="predicted"/>
<keyword evidence="3" id="KW-1185">Reference proteome</keyword>
<evidence type="ECO:0000313" key="3">
    <source>
        <dbReference type="Proteomes" id="UP000245910"/>
    </source>
</evidence>
<sequence length="72" mass="7952">MPRVGENRFGGENDERLENGEELEIAATERQNLQSPAVSGGLDVIKPKLSGQRTAASPQVRRSRRNKIPQNP</sequence>
<feature type="compositionally biased region" description="Basic residues" evidence="1">
    <location>
        <begin position="61"/>
        <end position="72"/>
    </location>
</feature>
<evidence type="ECO:0000313" key="2">
    <source>
        <dbReference type="EMBL" id="CEI69765.1"/>
    </source>
</evidence>
<accession>A0A2L2U459</accession>
<organism evidence="2 3">
    <name type="scientific">Fusarium venenatum</name>
    <dbReference type="NCBI Taxonomy" id="56646"/>
    <lineage>
        <taxon>Eukaryota</taxon>
        <taxon>Fungi</taxon>
        <taxon>Dikarya</taxon>
        <taxon>Ascomycota</taxon>
        <taxon>Pezizomycotina</taxon>
        <taxon>Sordariomycetes</taxon>
        <taxon>Hypocreomycetidae</taxon>
        <taxon>Hypocreales</taxon>
        <taxon>Nectriaceae</taxon>
        <taxon>Fusarium</taxon>
    </lineage>
</organism>
<evidence type="ECO:0000256" key="1">
    <source>
        <dbReference type="SAM" id="MobiDB-lite"/>
    </source>
</evidence>
<protein>
    <submittedName>
        <fullName evidence="2">Uncharacterized protein</fullName>
    </submittedName>
</protein>
<reference evidence="3" key="1">
    <citation type="submission" date="2014-10" db="EMBL/GenBank/DDBJ databases">
        <authorList>
            <person name="King R."/>
        </authorList>
    </citation>
    <scope>NUCLEOTIDE SEQUENCE [LARGE SCALE GENOMIC DNA]</scope>
    <source>
        <strain evidence="3">A3/5</strain>
    </source>
</reference>
<dbReference type="AlphaFoldDB" id="A0A2L2U459"/>
<feature type="region of interest" description="Disordered" evidence="1">
    <location>
        <begin position="29"/>
        <end position="72"/>
    </location>
</feature>